<feature type="transmembrane region" description="Helical" evidence="1">
    <location>
        <begin position="12"/>
        <end position="30"/>
    </location>
</feature>
<organism evidence="2 3">
    <name type="scientific">Alterirhizorhabdus solaris</name>
    <dbReference type="NCBI Taxonomy" id="2529389"/>
    <lineage>
        <taxon>Bacteria</taxon>
        <taxon>Pseudomonadati</taxon>
        <taxon>Pseudomonadota</taxon>
        <taxon>Alphaproteobacteria</taxon>
        <taxon>Sphingomonadales</taxon>
        <taxon>Rhizorhabdaceae</taxon>
        <taxon>Alterirhizorhabdus</taxon>
    </lineage>
</organism>
<name>A0A558QXP7_9SPHN</name>
<evidence type="ECO:0000256" key="1">
    <source>
        <dbReference type="SAM" id="Phobius"/>
    </source>
</evidence>
<evidence type="ECO:0000313" key="2">
    <source>
        <dbReference type="EMBL" id="TVV71859.1"/>
    </source>
</evidence>
<reference evidence="2 3" key="1">
    <citation type="submission" date="2019-07" db="EMBL/GenBank/DDBJ databases">
        <title>Sphingomonas solaris sp. nov., isolated from a solar panel from Boston, Massachusetts.</title>
        <authorList>
            <person name="Tanner K."/>
            <person name="Pascual J."/>
            <person name="Mancuso C."/>
            <person name="Pereto J."/>
            <person name="Khalil A."/>
            <person name="Vilanova C."/>
        </authorList>
    </citation>
    <scope>NUCLEOTIDE SEQUENCE [LARGE SCALE GENOMIC DNA]</scope>
    <source>
        <strain evidence="2 3">R4DWN</strain>
    </source>
</reference>
<feature type="transmembrane region" description="Helical" evidence="1">
    <location>
        <begin position="36"/>
        <end position="55"/>
    </location>
</feature>
<protein>
    <submittedName>
        <fullName evidence="2">Uncharacterized protein</fullName>
    </submittedName>
</protein>
<sequence length="62" mass="6823">MPEPLPFGDRLATLAAVVGFGLLIFERLWWSSDMAFLLALALLFAAAAHFALATTRMRRDDG</sequence>
<dbReference type="AlphaFoldDB" id="A0A558QXP7"/>
<evidence type="ECO:0000313" key="3">
    <source>
        <dbReference type="Proteomes" id="UP000318681"/>
    </source>
</evidence>
<keyword evidence="1" id="KW-1133">Transmembrane helix</keyword>
<keyword evidence="1" id="KW-0812">Transmembrane</keyword>
<proteinExistence type="predicted"/>
<accession>A0A558QXP7</accession>
<comment type="caution">
    <text evidence="2">The sequence shown here is derived from an EMBL/GenBank/DDBJ whole genome shotgun (WGS) entry which is preliminary data.</text>
</comment>
<dbReference type="EMBL" id="VNIM01000077">
    <property type="protein sequence ID" value="TVV71859.1"/>
    <property type="molecule type" value="Genomic_DNA"/>
</dbReference>
<gene>
    <name evidence="2" type="ORF">FOY91_15840</name>
</gene>
<dbReference type="Proteomes" id="UP000318681">
    <property type="component" value="Unassembled WGS sequence"/>
</dbReference>
<dbReference type="RefSeq" id="WP_145154112.1">
    <property type="nucleotide sequence ID" value="NZ_VNIM01000077.1"/>
</dbReference>
<keyword evidence="1" id="KW-0472">Membrane</keyword>
<keyword evidence="3" id="KW-1185">Reference proteome</keyword>